<comment type="caution">
    <text evidence="11">The sequence shown here is derived from an EMBL/GenBank/DDBJ whole genome shotgun (WGS) entry which is preliminary data.</text>
</comment>
<evidence type="ECO:0000256" key="5">
    <source>
        <dbReference type="ARBA" id="ARBA00023284"/>
    </source>
</evidence>
<evidence type="ECO:0000259" key="10">
    <source>
        <dbReference type="PROSITE" id="PS51352"/>
    </source>
</evidence>
<evidence type="ECO:0000256" key="3">
    <source>
        <dbReference type="ARBA" id="ARBA00022982"/>
    </source>
</evidence>
<dbReference type="PIRSF" id="PIRSF000077">
    <property type="entry name" value="Thioredoxin"/>
    <property type="match status" value="1"/>
</dbReference>
<dbReference type="PROSITE" id="PS00194">
    <property type="entry name" value="THIOREDOXIN_1"/>
    <property type="match status" value="1"/>
</dbReference>
<reference evidence="11" key="2">
    <citation type="journal article" date="2021" name="PeerJ">
        <title>Extensive microbial diversity within the chicken gut microbiome revealed by metagenomics and culture.</title>
        <authorList>
            <person name="Gilroy R."/>
            <person name="Ravi A."/>
            <person name="Getino M."/>
            <person name="Pursley I."/>
            <person name="Horton D.L."/>
            <person name="Alikhan N.F."/>
            <person name="Baker D."/>
            <person name="Gharbi K."/>
            <person name="Hall N."/>
            <person name="Watson M."/>
            <person name="Adriaenssens E.M."/>
            <person name="Foster-Nyarko E."/>
            <person name="Jarju S."/>
            <person name="Secka A."/>
            <person name="Antonio M."/>
            <person name="Oren A."/>
            <person name="Chaudhuri R.R."/>
            <person name="La Ragione R."/>
            <person name="Hildebrand F."/>
            <person name="Pallen M.J."/>
        </authorList>
    </citation>
    <scope>NUCLEOTIDE SEQUENCE</scope>
    <source>
        <strain evidence="11">G3-4614</strain>
    </source>
</reference>
<evidence type="ECO:0000256" key="6">
    <source>
        <dbReference type="NCBIfam" id="TIGR01068"/>
    </source>
</evidence>
<feature type="domain" description="Thioredoxin" evidence="10">
    <location>
        <begin position="2"/>
        <end position="117"/>
    </location>
</feature>
<accession>A0A9D9E2E6</accession>
<evidence type="ECO:0000313" key="11">
    <source>
        <dbReference type="EMBL" id="MBO8438309.1"/>
    </source>
</evidence>
<sequence>MKPIHLTLSEFKEKVADTSNLAEWKYKGDKPALIDFYATWCGPCRSLAPTLDEIAEEYDGKIYVYKIDTDKEGELSTMFGIRSIPTLLFIPMQGMPMRHVGALPKQTLKQAIDDTLLK</sequence>
<evidence type="ECO:0000256" key="4">
    <source>
        <dbReference type="ARBA" id="ARBA00023157"/>
    </source>
</evidence>
<feature type="site" description="Contributes to redox potential value" evidence="8">
    <location>
        <position position="35"/>
    </location>
</feature>
<dbReference type="GO" id="GO:0045454">
    <property type="term" value="P:cell redox homeostasis"/>
    <property type="evidence" value="ECO:0007669"/>
    <property type="project" value="TreeGrafter"/>
</dbReference>
<gene>
    <name evidence="11" type="primary">trxA</name>
    <name evidence="11" type="ORF">IAC54_05355</name>
</gene>
<dbReference type="NCBIfam" id="TIGR01068">
    <property type="entry name" value="thioredoxin"/>
    <property type="match status" value="1"/>
</dbReference>
<dbReference type="SUPFAM" id="SSF52833">
    <property type="entry name" value="Thioredoxin-like"/>
    <property type="match status" value="1"/>
</dbReference>
<dbReference type="CDD" id="cd02947">
    <property type="entry name" value="TRX_family"/>
    <property type="match status" value="1"/>
</dbReference>
<dbReference type="EMBL" id="JADIMW010000060">
    <property type="protein sequence ID" value="MBO8438309.1"/>
    <property type="molecule type" value="Genomic_DNA"/>
</dbReference>
<proteinExistence type="inferred from homology"/>
<keyword evidence="4 9" id="KW-1015">Disulfide bond</keyword>
<dbReference type="Proteomes" id="UP000823636">
    <property type="component" value="Unassembled WGS sequence"/>
</dbReference>
<evidence type="ECO:0000313" key="12">
    <source>
        <dbReference type="Proteomes" id="UP000823636"/>
    </source>
</evidence>
<comment type="similarity">
    <text evidence="1 7">Belongs to the thioredoxin family.</text>
</comment>
<feature type="disulfide bond" description="Redox-active" evidence="9">
    <location>
        <begin position="41"/>
        <end position="44"/>
    </location>
</feature>
<evidence type="ECO:0000256" key="1">
    <source>
        <dbReference type="ARBA" id="ARBA00008987"/>
    </source>
</evidence>
<organism evidence="11 12">
    <name type="scientific">Candidatus Caccoplasma merdipullorum</name>
    <dbReference type="NCBI Taxonomy" id="2840718"/>
    <lineage>
        <taxon>Bacteria</taxon>
        <taxon>Pseudomonadati</taxon>
        <taxon>Bacteroidota</taxon>
        <taxon>Bacteroidia</taxon>
        <taxon>Bacteroidales</taxon>
        <taxon>Bacteroidaceae</taxon>
        <taxon>Bacteroidaceae incertae sedis</taxon>
        <taxon>Candidatus Caccoplasma</taxon>
    </lineage>
</organism>
<feature type="site" description="Contributes to redox potential value" evidence="8">
    <location>
        <position position="42"/>
    </location>
</feature>
<dbReference type="InterPro" id="IPR017937">
    <property type="entry name" value="Thioredoxin_CS"/>
</dbReference>
<dbReference type="PROSITE" id="PS51352">
    <property type="entry name" value="THIOREDOXIN_2"/>
    <property type="match status" value="1"/>
</dbReference>
<reference evidence="11" key="1">
    <citation type="submission" date="2020-10" db="EMBL/GenBank/DDBJ databases">
        <authorList>
            <person name="Gilroy R."/>
        </authorList>
    </citation>
    <scope>NUCLEOTIDE SEQUENCE</scope>
    <source>
        <strain evidence="11">G3-4614</strain>
    </source>
</reference>
<dbReference type="GO" id="GO:0015035">
    <property type="term" value="F:protein-disulfide reductase activity"/>
    <property type="evidence" value="ECO:0007669"/>
    <property type="project" value="UniProtKB-UniRule"/>
</dbReference>
<evidence type="ECO:0000256" key="8">
    <source>
        <dbReference type="PIRSR" id="PIRSR000077-1"/>
    </source>
</evidence>
<feature type="active site" description="Nucleophile" evidence="8">
    <location>
        <position position="41"/>
    </location>
</feature>
<feature type="active site" description="Nucleophile" evidence="8">
    <location>
        <position position="44"/>
    </location>
</feature>
<dbReference type="PANTHER" id="PTHR45663">
    <property type="entry name" value="GEO12009P1"/>
    <property type="match status" value="1"/>
</dbReference>
<evidence type="ECO:0000256" key="2">
    <source>
        <dbReference type="ARBA" id="ARBA00022448"/>
    </source>
</evidence>
<keyword evidence="3" id="KW-0249">Electron transport</keyword>
<dbReference type="AlphaFoldDB" id="A0A9D9E2E6"/>
<evidence type="ECO:0000256" key="9">
    <source>
        <dbReference type="PIRSR" id="PIRSR000077-4"/>
    </source>
</evidence>
<dbReference type="InterPro" id="IPR013766">
    <property type="entry name" value="Thioredoxin_domain"/>
</dbReference>
<feature type="site" description="Contributes to redox potential value" evidence="8">
    <location>
        <position position="43"/>
    </location>
</feature>
<dbReference type="GO" id="GO:0005829">
    <property type="term" value="C:cytosol"/>
    <property type="evidence" value="ECO:0007669"/>
    <property type="project" value="TreeGrafter"/>
</dbReference>
<protein>
    <recommendedName>
        <fullName evidence="6 7">Thioredoxin</fullName>
    </recommendedName>
</protein>
<dbReference type="PRINTS" id="PR00421">
    <property type="entry name" value="THIOREDOXIN"/>
</dbReference>
<keyword evidence="2" id="KW-0813">Transport</keyword>
<evidence type="ECO:0000256" key="7">
    <source>
        <dbReference type="PIRNR" id="PIRNR000077"/>
    </source>
</evidence>
<name>A0A9D9E2E6_9BACT</name>
<keyword evidence="5 9" id="KW-0676">Redox-active center</keyword>
<dbReference type="InterPro" id="IPR005746">
    <property type="entry name" value="Thioredoxin"/>
</dbReference>
<dbReference type="InterPro" id="IPR036249">
    <property type="entry name" value="Thioredoxin-like_sf"/>
</dbReference>
<dbReference type="Gene3D" id="3.40.30.10">
    <property type="entry name" value="Glutaredoxin"/>
    <property type="match status" value="1"/>
</dbReference>
<dbReference type="Pfam" id="PF00085">
    <property type="entry name" value="Thioredoxin"/>
    <property type="match status" value="1"/>
</dbReference>
<dbReference type="PANTHER" id="PTHR45663:SF11">
    <property type="entry name" value="GEO12009P1"/>
    <property type="match status" value="1"/>
</dbReference>